<dbReference type="PANTHER" id="PTHR43355:SF2">
    <property type="entry name" value="FLAVIN REDUCTASE (NADPH)"/>
    <property type="match status" value="1"/>
</dbReference>
<name>A0A0D0F7L3_9SPHI</name>
<evidence type="ECO:0000313" key="3">
    <source>
        <dbReference type="Proteomes" id="UP000032049"/>
    </source>
</evidence>
<evidence type="ECO:0000313" key="2">
    <source>
        <dbReference type="EMBL" id="KIO77643.1"/>
    </source>
</evidence>
<dbReference type="GO" id="GO:0016646">
    <property type="term" value="F:oxidoreductase activity, acting on the CH-NH group of donors, NAD or NADP as acceptor"/>
    <property type="evidence" value="ECO:0007669"/>
    <property type="project" value="TreeGrafter"/>
</dbReference>
<dbReference type="Proteomes" id="UP000032049">
    <property type="component" value="Unassembled WGS sequence"/>
</dbReference>
<accession>A0A0D0F7L3</accession>
<dbReference type="SUPFAM" id="SSF51735">
    <property type="entry name" value="NAD(P)-binding Rossmann-fold domains"/>
    <property type="match status" value="1"/>
</dbReference>
<sequence length="217" mass="23353">MNIALIGASGFVGSAILKEALNRGHEVTAIVRNPEKITLHHDHLVIEKADVLDAGQVTKAVTGKDAVISAYNSGWTNPDIYADFIKGSKSIQAGIKASDVKRYIVIGGAGSLEVAPGVQAVDTPDFPAAYKPGATAARDYLNIIKEEKDLDWTFFSPAFEMGPHTSGKRKGTYRTSLDTPVFNAEGRSILSVEDLAVAIIDELENPKHIKQRFTAGY</sequence>
<feature type="domain" description="NAD(P)-binding" evidence="1">
    <location>
        <begin position="7"/>
        <end position="206"/>
    </location>
</feature>
<dbReference type="OrthoDB" id="9785372at2"/>
<organism evidence="2 3">
    <name type="scientific">Pedobacter lusitanus</name>
    <dbReference type="NCBI Taxonomy" id="1503925"/>
    <lineage>
        <taxon>Bacteria</taxon>
        <taxon>Pseudomonadati</taxon>
        <taxon>Bacteroidota</taxon>
        <taxon>Sphingobacteriia</taxon>
        <taxon>Sphingobacteriales</taxon>
        <taxon>Sphingobacteriaceae</taxon>
        <taxon>Pedobacter</taxon>
    </lineage>
</organism>
<protein>
    <recommendedName>
        <fullName evidence="1">NAD(P)-binding domain-containing protein</fullName>
    </recommendedName>
</protein>
<dbReference type="InterPro" id="IPR036291">
    <property type="entry name" value="NAD(P)-bd_dom_sf"/>
</dbReference>
<dbReference type="CDD" id="cd05244">
    <property type="entry name" value="BVR-B_like_SDR_a"/>
    <property type="match status" value="1"/>
</dbReference>
<dbReference type="STRING" id="1503925.TH53_08345"/>
<evidence type="ECO:0000259" key="1">
    <source>
        <dbReference type="Pfam" id="PF13460"/>
    </source>
</evidence>
<dbReference type="InterPro" id="IPR016040">
    <property type="entry name" value="NAD(P)-bd_dom"/>
</dbReference>
<dbReference type="InterPro" id="IPR051606">
    <property type="entry name" value="Polyketide_Oxido-like"/>
</dbReference>
<dbReference type="EMBL" id="JXRA01000031">
    <property type="protein sequence ID" value="KIO77643.1"/>
    <property type="molecule type" value="Genomic_DNA"/>
</dbReference>
<dbReference type="PANTHER" id="PTHR43355">
    <property type="entry name" value="FLAVIN REDUCTASE (NADPH)"/>
    <property type="match status" value="1"/>
</dbReference>
<proteinExistence type="predicted"/>
<dbReference type="RefSeq" id="WP_041880606.1">
    <property type="nucleotide sequence ID" value="NZ_CP157278.1"/>
</dbReference>
<keyword evidence="3" id="KW-1185">Reference proteome</keyword>
<dbReference type="Pfam" id="PF13460">
    <property type="entry name" value="NAD_binding_10"/>
    <property type="match status" value="1"/>
</dbReference>
<reference evidence="2 3" key="1">
    <citation type="submission" date="2015-01" db="EMBL/GenBank/DDBJ databases">
        <title>Draft genome sequence of Pedobacter sp. NL19 isolated from sludge of an effluent treatment pond in an abandoned uranium mine.</title>
        <authorList>
            <person name="Santos T."/>
            <person name="Caetano T."/>
            <person name="Covas C."/>
            <person name="Cruz A."/>
            <person name="Mendo S."/>
        </authorList>
    </citation>
    <scope>NUCLEOTIDE SEQUENCE [LARGE SCALE GENOMIC DNA]</scope>
    <source>
        <strain evidence="2 3">NL19</strain>
    </source>
</reference>
<dbReference type="Gene3D" id="3.40.50.720">
    <property type="entry name" value="NAD(P)-binding Rossmann-like Domain"/>
    <property type="match status" value="1"/>
</dbReference>
<gene>
    <name evidence="2" type="ORF">TH53_08345</name>
</gene>
<comment type="caution">
    <text evidence="2">The sequence shown here is derived from an EMBL/GenBank/DDBJ whole genome shotgun (WGS) entry which is preliminary data.</text>
</comment>
<dbReference type="AlphaFoldDB" id="A0A0D0F7L3"/>